<dbReference type="SMART" id="SM00331">
    <property type="entry name" value="PP2C_SIG"/>
    <property type="match status" value="1"/>
</dbReference>
<name>A0A1T4WHQ8_9BACT</name>
<dbReference type="Pfam" id="PF00072">
    <property type="entry name" value="Response_reg"/>
    <property type="match status" value="1"/>
</dbReference>
<protein>
    <submittedName>
        <fullName evidence="4">Response regulator receiver domain-containing protein</fullName>
    </submittedName>
</protein>
<dbReference type="Gene3D" id="3.40.50.2300">
    <property type="match status" value="1"/>
</dbReference>
<keyword evidence="2" id="KW-0597">Phosphoprotein</keyword>
<dbReference type="RefSeq" id="WP_078716466.1">
    <property type="nucleotide sequence ID" value="NZ_FUYC01000003.1"/>
</dbReference>
<dbReference type="SUPFAM" id="SSF52172">
    <property type="entry name" value="CheY-like"/>
    <property type="match status" value="1"/>
</dbReference>
<dbReference type="STRING" id="1121449.SAMN02745704_00881"/>
<sequence length="366" mass="39476">MATTHRIMIVDDEPVNILVLQGLLKNAGFEVISATSGEEARELVREGPPDLILLDIMMPGESGLETCGHLQRNPETTDIPVIFLSCLDRDDNKVEGLNMGAVDYITKPFHGPEVLARIRNHLGFSSRREKIIQSQSRRLGQVQQAQRDMLVQPTDLPEAVFSVEFIPTQEAGGDFYDVVALGDGRVGYLVADVSGHDLGASFLTSSLKALFRQNARSDQSSVETLAAINEVLQGITPPEKFLTAVYAVLDRAAGQLDIALAGHPAPGFLPRNGDPRLLDADGDILGVFSNIELGHLVVPVSPKDRFVFYTDGLVEQSAAPLGREALTRLMTDAGNLPLSGMAQGIVAEVFGYAVPEDDVLVLAVEV</sequence>
<evidence type="ECO:0000259" key="3">
    <source>
        <dbReference type="PROSITE" id="PS50110"/>
    </source>
</evidence>
<dbReference type="InterPro" id="IPR036457">
    <property type="entry name" value="PPM-type-like_dom_sf"/>
</dbReference>
<feature type="domain" description="Response regulatory" evidence="3">
    <location>
        <begin position="6"/>
        <end position="122"/>
    </location>
</feature>
<gene>
    <name evidence="4" type="ORF">SAMN02745704_00881</name>
</gene>
<dbReference type="GO" id="GO:0016791">
    <property type="term" value="F:phosphatase activity"/>
    <property type="evidence" value="ECO:0007669"/>
    <property type="project" value="TreeGrafter"/>
</dbReference>
<accession>A0A1T4WHQ8</accession>
<feature type="modified residue" description="4-aspartylphosphate" evidence="2">
    <location>
        <position position="55"/>
    </location>
</feature>
<dbReference type="Gene3D" id="3.60.40.10">
    <property type="entry name" value="PPM-type phosphatase domain"/>
    <property type="match status" value="1"/>
</dbReference>
<dbReference type="PANTHER" id="PTHR43156:SF2">
    <property type="entry name" value="STAGE II SPORULATION PROTEIN E"/>
    <property type="match status" value="1"/>
</dbReference>
<organism evidence="4 5">
    <name type="scientific">Paucidesulfovibrio gracilis DSM 16080</name>
    <dbReference type="NCBI Taxonomy" id="1121449"/>
    <lineage>
        <taxon>Bacteria</taxon>
        <taxon>Pseudomonadati</taxon>
        <taxon>Thermodesulfobacteriota</taxon>
        <taxon>Desulfovibrionia</taxon>
        <taxon>Desulfovibrionales</taxon>
        <taxon>Desulfovibrionaceae</taxon>
        <taxon>Paucidesulfovibrio</taxon>
    </lineage>
</organism>
<keyword evidence="1" id="KW-0378">Hydrolase</keyword>
<evidence type="ECO:0000256" key="1">
    <source>
        <dbReference type="ARBA" id="ARBA00022801"/>
    </source>
</evidence>
<evidence type="ECO:0000256" key="2">
    <source>
        <dbReference type="PROSITE-ProRule" id="PRU00169"/>
    </source>
</evidence>
<reference evidence="4 5" key="1">
    <citation type="submission" date="2017-02" db="EMBL/GenBank/DDBJ databases">
        <authorList>
            <person name="Peterson S.W."/>
        </authorList>
    </citation>
    <scope>NUCLEOTIDE SEQUENCE [LARGE SCALE GENOMIC DNA]</scope>
    <source>
        <strain evidence="4 5">DSM 16080</strain>
    </source>
</reference>
<dbReference type="InterPro" id="IPR001932">
    <property type="entry name" value="PPM-type_phosphatase-like_dom"/>
</dbReference>
<dbReference type="EMBL" id="FUYC01000003">
    <property type="protein sequence ID" value="SKA76822.1"/>
    <property type="molecule type" value="Genomic_DNA"/>
</dbReference>
<dbReference type="GO" id="GO:0000160">
    <property type="term" value="P:phosphorelay signal transduction system"/>
    <property type="evidence" value="ECO:0007669"/>
    <property type="project" value="InterPro"/>
</dbReference>
<dbReference type="SMART" id="SM00448">
    <property type="entry name" value="REC"/>
    <property type="match status" value="1"/>
</dbReference>
<dbReference type="OrthoDB" id="20101at2"/>
<dbReference type="InterPro" id="IPR011006">
    <property type="entry name" value="CheY-like_superfamily"/>
</dbReference>
<dbReference type="AlphaFoldDB" id="A0A1T4WHQ8"/>
<dbReference type="SUPFAM" id="SSF81606">
    <property type="entry name" value="PP2C-like"/>
    <property type="match status" value="1"/>
</dbReference>
<evidence type="ECO:0000313" key="4">
    <source>
        <dbReference type="EMBL" id="SKA76822.1"/>
    </source>
</evidence>
<evidence type="ECO:0000313" key="5">
    <source>
        <dbReference type="Proteomes" id="UP000190027"/>
    </source>
</evidence>
<dbReference type="PROSITE" id="PS50110">
    <property type="entry name" value="RESPONSE_REGULATORY"/>
    <property type="match status" value="1"/>
</dbReference>
<keyword evidence="5" id="KW-1185">Reference proteome</keyword>
<dbReference type="InterPro" id="IPR001789">
    <property type="entry name" value="Sig_transdc_resp-reg_receiver"/>
</dbReference>
<proteinExistence type="predicted"/>
<dbReference type="Proteomes" id="UP000190027">
    <property type="component" value="Unassembled WGS sequence"/>
</dbReference>
<dbReference type="InterPro" id="IPR052016">
    <property type="entry name" value="Bact_Sigma-Reg"/>
</dbReference>
<dbReference type="Pfam" id="PF07228">
    <property type="entry name" value="SpoIIE"/>
    <property type="match status" value="1"/>
</dbReference>
<dbReference type="PANTHER" id="PTHR43156">
    <property type="entry name" value="STAGE II SPORULATION PROTEIN E-RELATED"/>
    <property type="match status" value="1"/>
</dbReference>